<evidence type="ECO:0000313" key="10">
    <source>
        <dbReference type="Proteomes" id="UP000007110"/>
    </source>
</evidence>
<dbReference type="Gene3D" id="1.10.510.10">
    <property type="entry name" value="Transferase(Phosphotransferase) domain 1"/>
    <property type="match status" value="1"/>
</dbReference>
<dbReference type="PROSITE" id="PS00107">
    <property type="entry name" value="PROTEIN_KINASE_ATP"/>
    <property type="match status" value="1"/>
</dbReference>
<dbReference type="InterPro" id="IPR011009">
    <property type="entry name" value="Kinase-like_dom_sf"/>
</dbReference>
<feature type="domain" description="Protein kinase" evidence="8">
    <location>
        <begin position="133"/>
        <end position="414"/>
    </location>
</feature>
<dbReference type="SUPFAM" id="SSF56112">
    <property type="entry name" value="Protein kinase-like (PK-like)"/>
    <property type="match status" value="1"/>
</dbReference>
<keyword evidence="5 6" id="KW-0067">ATP-binding</keyword>
<organism evidence="9 10">
    <name type="scientific">Strongylocentrotus purpuratus</name>
    <name type="common">Purple sea urchin</name>
    <dbReference type="NCBI Taxonomy" id="7668"/>
    <lineage>
        <taxon>Eukaryota</taxon>
        <taxon>Metazoa</taxon>
        <taxon>Echinodermata</taxon>
        <taxon>Eleutherozoa</taxon>
        <taxon>Echinozoa</taxon>
        <taxon>Echinoidea</taxon>
        <taxon>Euechinoidea</taxon>
        <taxon>Echinacea</taxon>
        <taxon>Camarodonta</taxon>
        <taxon>Echinidea</taxon>
        <taxon>Strongylocentrotidae</taxon>
        <taxon>Strongylocentrotus</taxon>
    </lineage>
</organism>
<dbReference type="GO" id="GO:0005524">
    <property type="term" value="F:ATP binding"/>
    <property type="evidence" value="ECO:0007669"/>
    <property type="project" value="UniProtKB-UniRule"/>
</dbReference>
<dbReference type="EnsemblMetazoa" id="XM_011663330">
    <property type="protein sequence ID" value="XP_011661632"/>
    <property type="gene ID" value="LOC105437095"/>
</dbReference>
<dbReference type="FunFam" id="1.10.510.10:FF:001552">
    <property type="entry name" value="Uncharacterized protein"/>
    <property type="match status" value="1"/>
</dbReference>
<dbReference type="GO" id="GO:0004674">
    <property type="term" value="F:protein serine/threonine kinase activity"/>
    <property type="evidence" value="ECO:0007669"/>
    <property type="project" value="UniProtKB-KW"/>
</dbReference>
<dbReference type="CDD" id="cd00180">
    <property type="entry name" value="PKc"/>
    <property type="match status" value="1"/>
</dbReference>
<dbReference type="PANTHER" id="PTHR46485:SF5">
    <property type="entry name" value="CENTER DIVIDER, ISOFORM A"/>
    <property type="match status" value="1"/>
</dbReference>
<dbReference type="SMART" id="SM00220">
    <property type="entry name" value="S_TKc"/>
    <property type="match status" value="1"/>
</dbReference>
<dbReference type="Pfam" id="PF00069">
    <property type="entry name" value="Pkinase"/>
    <property type="match status" value="1"/>
</dbReference>
<protein>
    <recommendedName>
        <fullName evidence="8">Protein kinase domain-containing protein</fullName>
    </recommendedName>
</protein>
<dbReference type="InterPro" id="IPR050940">
    <property type="entry name" value="Actin_reg-Ser/Thr_kinase"/>
</dbReference>
<dbReference type="PROSITE" id="PS50011">
    <property type="entry name" value="PROTEIN_KINASE_DOM"/>
    <property type="match status" value="1"/>
</dbReference>
<dbReference type="Gene3D" id="3.30.200.20">
    <property type="entry name" value="Phosphorylase Kinase, domain 1"/>
    <property type="match status" value="1"/>
</dbReference>
<dbReference type="AlphaFoldDB" id="A0A7M7HJ52"/>
<evidence type="ECO:0000256" key="3">
    <source>
        <dbReference type="ARBA" id="ARBA00022741"/>
    </source>
</evidence>
<dbReference type="InParanoid" id="A0A7M7HJ52"/>
<dbReference type="FunFam" id="3.30.200.20:FF:001133">
    <property type="entry name" value="Uncharacterized protein"/>
    <property type="match status" value="1"/>
</dbReference>
<dbReference type="PROSITE" id="PS00108">
    <property type="entry name" value="PROTEIN_KINASE_ST"/>
    <property type="match status" value="1"/>
</dbReference>
<dbReference type="KEGG" id="spu:105437095"/>
<dbReference type="GeneID" id="105437095"/>
<feature type="binding site" evidence="6">
    <location>
        <position position="162"/>
    </location>
    <ligand>
        <name>ATP</name>
        <dbReference type="ChEBI" id="CHEBI:30616"/>
    </ligand>
</feature>
<evidence type="ECO:0000256" key="5">
    <source>
        <dbReference type="ARBA" id="ARBA00022840"/>
    </source>
</evidence>
<keyword evidence="2" id="KW-0808">Transferase</keyword>
<evidence type="ECO:0000256" key="4">
    <source>
        <dbReference type="ARBA" id="ARBA00022777"/>
    </source>
</evidence>
<keyword evidence="10" id="KW-1185">Reference proteome</keyword>
<dbReference type="PANTHER" id="PTHR46485">
    <property type="entry name" value="LIM DOMAIN KINASE 1"/>
    <property type="match status" value="1"/>
</dbReference>
<name>A0A7M7HJ52_STRPU</name>
<sequence>MVDIGMSAQRKRRAQRMANRRQRLALGPVSDHGDEILQAIEIVKAVLVKAKQEAQAYPGGDFPEESKDQQTDSFAISMFIPKQSDTQEPEKSAHQNKNIDEEVIQMLQPKVSCQTLKLNDLLTFDMGWPVKSIITLKEIGRGSYGRVVIARHRSTGVPLAIKEPSWSDDFASPGEMVEELKATRTRATKEAMIQQLLSGSPYFPKFWGTLNLGNELCQAVEFVGCKKTGTGYPLHEPPSLSMCNVVKIAEDIVKGMMEFHDHGLLHNDLKNDNVLLEKRGKRYNAVIIDFGMSSTITAPAKMVGVARELKMAYVHGGEADYIAPEVVLDEQPTSIASDVFSVGRILSDMGEIFGGHRSPAVRELSKLGAQCMADNPDHRPSLETIQSQITKLHRPSRWRRAKRWVAKKLHLRRK</sequence>
<reference evidence="10" key="1">
    <citation type="submission" date="2015-02" db="EMBL/GenBank/DDBJ databases">
        <title>Genome sequencing for Strongylocentrotus purpuratus.</title>
        <authorList>
            <person name="Murali S."/>
            <person name="Liu Y."/>
            <person name="Vee V."/>
            <person name="English A."/>
            <person name="Wang M."/>
            <person name="Skinner E."/>
            <person name="Han Y."/>
            <person name="Muzny D.M."/>
            <person name="Worley K.C."/>
            <person name="Gibbs R.A."/>
        </authorList>
    </citation>
    <scope>NUCLEOTIDE SEQUENCE</scope>
</reference>
<dbReference type="OMA" id="IHEMGIG"/>
<dbReference type="GO" id="GO:0030150">
    <property type="term" value="P:protein import into mitochondrial matrix"/>
    <property type="evidence" value="ECO:0000318"/>
    <property type="project" value="GO_Central"/>
</dbReference>
<evidence type="ECO:0000256" key="2">
    <source>
        <dbReference type="ARBA" id="ARBA00022679"/>
    </source>
</evidence>
<dbReference type="OrthoDB" id="6097776at2759"/>
<evidence type="ECO:0000256" key="1">
    <source>
        <dbReference type="ARBA" id="ARBA00022527"/>
    </source>
</evidence>
<accession>A0A7M7HJ52</accession>
<keyword evidence="1 7" id="KW-0723">Serine/threonine-protein kinase</keyword>
<proteinExistence type="inferred from homology"/>
<reference evidence="9" key="2">
    <citation type="submission" date="2021-01" db="UniProtKB">
        <authorList>
            <consortium name="EnsemblMetazoa"/>
        </authorList>
    </citation>
    <scope>IDENTIFICATION</scope>
</reference>
<dbReference type="InterPro" id="IPR017441">
    <property type="entry name" value="Protein_kinase_ATP_BS"/>
</dbReference>
<comment type="similarity">
    <text evidence="7">Belongs to the protein kinase superfamily.</text>
</comment>
<evidence type="ECO:0000256" key="7">
    <source>
        <dbReference type="RuleBase" id="RU000304"/>
    </source>
</evidence>
<dbReference type="RefSeq" id="XP_011661632.2">
    <property type="nucleotide sequence ID" value="XM_011663330.2"/>
</dbReference>
<evidence type="ECO:0000259" key="8">
    <source>
        <dbReference type="PROSITE" id="PS50011"/>
    </source>
</evidence>
<keyword evidence="3 6" id="KW-0547">Nucleotide-binding</keyword>
<evidence type="ECO:0000313" key="9">
    <source>
        <dbReference type="EnsemblMetazoa" id="XP_011661632"/>
    </source>
</evidence>
<dbReference type="Proteomes" id="UP000007110">
    <property type="component" value="Unassembled WGS sequence"/>
</dbReference>
<dbReference type="GO" id="GO:0005744">
    <property type="term" value="C:TIM23 mitochondrial import inner membrane translocase complex"/>
    <property type="evidence" value="ECO:0000318"/>
    <property type="project" value="GO_Central"/>
</dbReference>
<keyword evidence="4" id="KW-0418">Kinase</keyword>
<dbReference type="InterPro" id="IPR000719">
    <property type="entry name" value="Prot_kinase_dom"/>
</dbReference>
<dbReference type="InterPro" id="IPR008271">
    <property type="entry name" value="Ser/Thr_kinase_AS"/>
</dbReference>
<evidence type="ECO:0000256" key="6">
    <source>
        <dbReference type="PROSITE-ProRule" id="PRU10141"/>
    </source>
</evidence>